<feature type="transmembrane region" description="Helical" evidence="9">
    <location>
        <begin position="43"/>
        <end position="62"/>
    </location>
</feature>
<evidence type="ECO:0000256" key="4">
    <source>
        <dbReference type="ARBA" id="ARBA00022692"/>
    </source>
</evidence>
<dbReference type="STRING" id="6313.A0A0K0DGR0"/>
<dbReference type="InterPro" id="IPR022357">
    <property type="entry name" value="MIP_CS"/>
</dbReference>
<evidence type="ECO:0000256" key="9">
    <source>
        <dbReference type="SAM" id="Phobius"/>
    </source>
</evidence>
<comment type="similarity">
    <text evidence="2 8">Belongs to the MIP/aquaporin (TC 1.A.8) family.</text>
</comment>
<keyword evidence="10" id="KW-1185">Reference proteome</keyword>
<dbReference type="WBParaSite" id="ACAC_0001029901-mRNA-1">
    <property type="protein sequence ID" value="ACAC_0001029901-mRNA-1"/>
    <property type="gene ID" value="ACAC_0001029901"/>
</dbReference>
<dbReference type="GO" id="GO:0016323">
    <property type="term" value="C:basolateral plasma membrane"/>
    <property type="evidence" value="ECO:0007669"/>
    <property type="project" value="TreeGrafter"/>
</dbReference>
<dbReference type="Pfam" id="PF00230">
    <property type="entry name" value="MIP"/>
    <property type="match status" value="1"/>
</dbReference>
<evidence type="ECO:0000256" key="7">
    <source>
        <dbReference type="ARBA" id="ARBA00045280"/>
    </source>
</evidence>
<comment type="function">
    <text evidence="7">Aquaglyceroporin that may modulate the water content and osmolytes during anhydrobiosis.</text>
</comment>
<dbReference type="AlphaFoldDB" id="A0A0K0DGR0"/>
<reference evidence="10" key="1">
    <citation type="submission" date="2012-09" db="EMBL/GenBank/DDBJ databases">
        <authorList>
            <person name="Martin A.A."/>
        </authorList>
    </citation>
    <scope>NUCLEOTIDE SEQUENCE</scope>
</reference>
<name>A0A0K0DGR0_ANGCA</name>
<dbReference type="Gene3D" id="1.20.1080.10">
    <property type="entry name" value="Glycerol uptake facilitator protein"/>
    <property type="match status" value="1"/>
</dbReference>
<comment type="subcellular location">
    <subcellularLocation>
        <location evidence="1">Membrane</location>
        <topology evidence="1">Multi-pass membrane protein</topology>
    </subcellularLocation>
</comment>
<feature type="transmembrane region" description="Helical" evidence="9">
    <location>
        <begin position="181"/>
        <end position="201"/>
    </location>
</feature>
<protein>
    <submittedName>
        <fullName evidence="11">Aquaporin-9</fullName>
    </submittedName>
</protein>
<dbReference type="SUPFAM" id="SSF81338">
    <property type="entry name" value="Aquaporin-like"/>
    <property type="match status" value="1"/>
</dbReference>
<keyword evidence="3 8" id="KW-0813">Transport</keyword>
<evidence type="ECO:0000313" key="11">
    <source>
        <dbReference type="WBParaSite" id="ACAC_0001029901-mRNA-1"/>
    </source>
</evidence>
<proteinExistence type="inferred from homology"/>
<evidence type="ECO:0000256" key="8">
    <source>
        <dbReference type="RuleBase" id="RU000477"/>
    </source>
</evidence>
<dbReference type="PROSITE" id="PS00221">
    <property type="entry name" value="MIP"/>
    <property type="match status" value="1"/>
</dbReference>
<keyword evidence="4 8" id="KW-0812">Transmembrane</keyword>
<keyword evidence="5 9" id="KW-1133">Transmembrane helix</keyword>
<dbReference type="GO" id="GO:0015250">
    <property type="term" value="F:water channel activity"/>
    <property type="evidence" value="ECO:0007669"/>
    <property type="project" value="TreeGrafter"/>
</dbReference>
<evidence type="ECO:0000256" key="2">
    <source>
        <dbReference type="ARBA" id="ARBA00006175"/>
    </source>
</evidence>
<dbReference type="GO" id="GO:0015254">
    <property type="term" value="F:glycerol channel activity"/>
    <property type="evidence" value="ECO:0007669"/>
    <property type="project" value="TreeGrafter"/>
</dbReference>
<keyword evidence="6 9" id="KW-0472">Membrane</keyword>
<feature type="transmembrane region" description="Helical" evidence="9">
    <location>
        <begin position="16"/>
        <end position="37"/>
    </location>
</feature>
<feature type="transmembrane region" description="Helical" evidence="9">
    <location>
        <begin position="151"/>
        <end position="169"/>
    </location>
</feature>
<dbReference type="PRINTS" id="PR00783">
    <property type="entry name" value="MINTRINSICP"/>
</dbReference>
<accession>A0A0K0DGR0</accession>
<reference evidence="11" key="2">
    <citation type="submission" date="2017-02" db="UniProtKB">
        <authorList>
            <consortium name="WormBaseParasite"/>
        </authorList>
    </citation>
    <scope>IDENTIFICATION</scope>
</reference>
<evidence type="ECO:0000256" key="1">
    <source>
        <dbReference type="ARBA" id="ARBA00004141"/>
    </source>
</evidence>
<feature type="transmembrane region" description="Helical" evidence="9">
    <location>
        <begin position="229"/>
        <end position="249"/>
    </location>
</feature>
<dbReference type="InterPro" id="IPR023271">
    <property type="entry name" value="Aquaporin-like"/>
</dbReference>
<sequence length="277" mass="30458">MNISISRISQLRGRNVVFFSKFSLLQFIGLAIVMQFILSGEKLNTWIQINIGWGLAITFCVYSCSKTSGGHFNPAVSFAMFTLGRLSAKDLVIYCVVQTIGAFIGAIGAFGIYYDQFVKYAGDVRTIVGPHATAACFCSFPASHLSNLTCFFDQVAGTGLLVFFVCVIIDKRNGIPGAAHPFLFGFVLIMIGTCMGMNLGYPINPARDLGPRFFALFIYGSEVFTYHNYYFWIPVIAPIVGAVLAAWSYQLFIGAHIPDHNNKAHILDEAKIPLNDV</sequence>
<feature type="transmembrane region" description="Helical" evidence="9">
    <location>
        <begin position="91"/>
        <end position="114"/>
    </location>
</feature>
<organism evidence="10 11">
    <name type="scientific">Angiostrongylus cantonensis</name>
    <name type="common">Rat lungworm</name>
    <dbReference type="NCBI Taxonomy" id="6313"/>
    <lineage>
        <taxon>Eukaryota</taxon>
        <taxon>Metazoa</taxon>
        <taxon>Ecdysozoa</taxon>
        <taxon>Nematoda</taxon>
        <taxon>Chromadorea</taxon>
        <taxon>Rhabditida</taxon>
        <taxon>Rhabditina</taxon>
        <taxon>Rhabditomorpha</taxon>
        <taxon>Strongyloidea</taxon>
        <taxon>Metastrongylidae</taxon>
        <taxon>Angiostrongylus</taxon>
    </lineage>
</organism>
<evidence type="ECO:0000313" key="10">
    <source>
        <dbReference type="Proteomes" id="UP000035642"/>
    </source>
</evidence>
<dbReference type="PANTHER" id="PTHR43829">
    <property type="entry name" value="AQUAPORIN OR AQUAGLYCEROPORIN RELATED"/>
    <property type="match status" value="1"/>
</dbReference>
<dbReference type="InterPro" id="IPR050363">
    <property type="entry name" value="MIP/Aquaporin"/>
</dbReference>
<evidence type="ECO:0000256" key="3">
    <source>
        <dbReference type="ARBA" id="ARBA00022448"/>
    </source>
</evidence>
<dbReference type="InterPro" id="IPR000425">
    <property type="entry name" value="MIP"/>
</dbReference>
<dbReference type="Proteomes" id="UP000035642">
    <property type="component" value="Unassembled WGS sequence"/>
</dbReference>
<dbReference type="CDD" id="cd00333">
    <property type="entry name" value="MIP"/>
    <property type="match status" value="1"/>
</dbReference>
<dbReference type="PANTHER" id="PTHR43829:SF5">
    <property type="entry name" value="AQUAPORIN-9"/>
    <property type="match status" value="1"/>
</dbReference>
<evidence type="ECO:0000256" key="5">
    <source>
        <dbReference type="ARBA" id="ARBA00022989"/>
    </source>
</evidence>
<evidence type="ECO:0000256" key="6">
    <source>
        <dbReference type="ARBA" id="ARBA00023136"/>
    </source>
</evidence>